<keyword evidence="5 24" id="KW-0732">Signal</keyword>
<evidence type="ECO:0000256" key="3">
    <source>
        <dbReference type="ARBA" id="ARBA00022670"/>
    </source>
</evidence>
<keyword evidence="6 23" id="KW-0378">Hydrolase</keyword>
<dbReference type="Pfam" id="PF01401">
    <property type="entry name" value="Peptidase_M2"/>
    <property type="match status" value="2"/>
</dbReference>
<feature type="chain" id="PRO_5043506013" description="Angiotensin-converting enzyme" evidence="24">
    <location>
        <begin position="22"/>
        <end position="1190"/>
    </location>
</feature>
<evidence type="ECO:0000256" key="1">
    <source>
        <dbReference type="ARBA" id="ARBA00008139"/>
    </source>
</evidence>
<protein>
    <recommendedName>
        <fullName evidence="12 23">Angiotensin-converting enzyme</fullName>
        <ecNumber evidence="23">3.4.-.-</ecNumber>
    </recommendedName>
</protein>
<keyword evidence="7 17" id="KW-0862">Zinc</keyword>
<evidence type="ECO:0000256" key="14">
    <source>
        <dbReference type="PIRSR" id="PIRSR601548-10"/>
    </source>
</evidence>
<dbReference type="PANTHER" id="PTHR10514">
    <property type="entry name" value="ANGIOTENSIN-CONVERTING ENZYME"/>
    <property type="match status" value="1"/>
</dbReference>
<evidence type="ECO:0000256" key="5">
    <source>
        <dbReference type="ARBA" id="ARBA00022729"/>
    </source>
</evidence>
<feature type="glycosylation site" description="N-linked (GlcNAc...) asparagine" evidence="14">
    <location>
        <position position="58"/>
    </location>
</feature>
<evidence type="ECO:0000256" key="22">
    <source>
        <dbReference type="PROSITE-ProRule" id="PRU01355"/>
    </source>
</evidence>
<keyword evidence="2 23" id="KW-0121">Carboxypeptidase</keyword>
<dbReference type="PANTHER" id="PTHR10514:SF27">
    <property type="entry name" value="ANGIOTENSIN-CONVERTING ENZYME"/>
    <property type="match status" value="1"/>
</dbReference>
<dbReference type="PROSITE" id="PS52011">
    <property type="entry name" value="PEPTIDASE_M2"/>
    <property type="match status" value="2"/>
</dbReference>
<dbReference type="EMBL" id="CAXITT010000053">
    <property type="protein sequence ID" value="CAL1529680.1"/>
    <property type="molecule type" value="Genomic_DNA"/>
</dbReference>
<feature type="binding site" evidence="21">
    <location>
        <position position="373"/>
    </location>
    <ligand>
        <name>Zn(2+)</name>
        <dbReference type="ChEBI" id="CHEBI:29105"/>
        <label>2</label>
        <note>catalytic</note>
    </ligand>
</feature>
<feature type="active site" description="Proton acceptor 1" evidence="13">
    <location>
        <position position="370"/>
    </location>
</feature>
<keyword evidence="8 23" id="KW-0482">Metalloprotease</keyword>
<feature type="binding site" evidence="21">
    <location>
        <position position="369"/>
    </location>
    <ligand>
        <name>Zn(2+)</name>
        <dbReference type="ChEBI" id="CHEBI:29105"/>
        <label>2</label>
        <note>catalytic</note>
    </ligand>
</feature>
<evidence type="ECO:0000256" key="4">
    <source>
        <dbReference type="ARBA" id="ARBA00022723"/>
    </source>
</evidence>
<evidence type="ECO:0000256" key="2">
    <source>
        <dbReference type="ARBA" id="ARBA00022645"/>
    </source>
</evidence>
<evidence type="ECO:0000256" key="19">
    <source>
        <dbReference type="PIRSR" id="PIRSR601548-5"/>
    </source>
</evidence>
<name>A0AAV2H7V2_LYMST</name>
<feature type="glycosylation site" description="N-linked (GlcNAc...) asparagine" evidence="19">
    <location>
        <position position="424"/>
    </location>
</feature>
<feature type="active site" description="Proton donor 2" evidence="15">
    <location>
        <position position="1079"/>
    </location>
</feature>
<feature type="signal peptide" evidence="24">
    <location>
        <begin position="1"/>
        <end position="21"/>
    </location>
</feature>
<dbReference type="GO" id="GO:0008237">
    <property type="term" value="F:metallopeptidase activity"/>
    <property type="evidence" value="ECO:0007669"/>
    <property type="project" value="UniProtKB-KW"/>
</dbReference>
<evidence type="ECO:0000313" key="25">
    <source>
        <dbReference type="EMBL" id="CAL1529680.1"/>
    </source>
</evidence>
<evidence type="ECO:0000256" key="23">
    <source>
        <dbReference type="RuleBase" id="RU361144"/>
    </source>
</evidence>
<feature type="active site" description="Proton donor 1" evidence="13">
    <location>
        <position position="499"/>
    </location>
</feature>
<evidence type="ECO:0000313" key="26">
    <source>
        <dbReference type="Proteomes" id="UP001497497"/>
    </source>
</evidence>
<keyword evidence="9 18" id="KW-1015">Disulfide bond</keyword>
<feature type="disulfide bond" evidence="18">
    <location>
        <begin position="524"/>
        <end position="536"/>
    </location>
</feature>
<evidence type="ECO:0000256" key="8">
    <source>
        <dbReference type="ARBA" id="ARBA00023049"/>
    </source>
</evidence>
<evidence type="ECO:0000256" key="9">
    <source>
        <dbReference type="ARBA" id="ARBA00023157"/>
    </source>
</evidence>
<dbReference type="FunFam" id="1.10.1370.30:FF:000004">
    <property type="entry name" value="Angiotensin-converting enzyme"/>
    <property type="match status" value="2"/>
</dbReference>
<organism evidence="25 26">
    <name type="scientific">Lymnaea stagnalis</name>
    <name type="common">Great pond snail</name>
    <name type="synonym">Helix stagnalis</name>
    <dbReference type="NCBI Taxonomy" id="6523"/>
    <lineage>
        <taxon>Eukaryota</taxon>
        <taxon>Metazoa</taxon>
        <taxon>Spiralia</taxon>
        <taxon>Lophotrochozoa</taxon>
        <taxon>Mollusca</taxon>
        <taxon>Gastropoda</taxon>
        <taxon>Heterobranchia</taxon>
        <taxon>Euthyneura</taxon>
        <taxon>Panpulmonata</taxon>
        <taxon>Hygrophila</taxon>
        <taxon>Lymnaeoidea</taxon>
        <taxon>Lymnaeidae</taxon>
        <taxon>Lymnaea</taxon>
    </lineage>
</organism>
<evidence type="ECO:0000256" key="20">
    <source>
        <dbReference type="PIRSR" id="PIRSR601548-6"/>
    </source>
</evidence>
<dbReference type="EC" id="3.4.-.-" evidence="23"/>
<comment type="caution">
    <text evidence="25">The sequence shown here is derived from an EMBL/GenBank/DDBJ whole genome shotgun (WGS) entry which is preliminary data.</text>
</comment>
<reference evidence="25 26" key="1">
    <citation type="submission" date="2024-04" db="EMBL/GenBank/DDBJ databases">
        <authorList>
            <consortium name="Genoscope - CEA"/>
            <person name="William W."/>
        </authorList>
    </citation>
    <scope>NUCLEOTIDE SEQUENCE [LARGE SCALE GENOMIC DNA]</scope>
</reference>
<evidence type="ECO:0000256" key="13">
    <source>
        <dbReference type="PIRSR" id="PIRSR601548-1"/>
    </source>
</evidence>
<feature type="binding site" evidence="16">
    <location>
        <position position="508"/>
    </location>
    <ligand>
        <name>chloride</name>
        <dbReference type="ChEBI" id="CHEBI:17996"/>
        <label>1</label>
    </ligand>
</feature>
<evidence type="ECO:0000256" key="16">
    <source>
        <dbReference type="PIRSR" id="PIRSR601548-2"/>
    </source>
</evidence>
<evidence type="ECO:0000256" key="17">
    <source>
        <dbReference type="PIRSR" id="PIRSR601548-3"/>
    </source>
</evidence>
<dbReference type="PRINTS" id="PR00791">
    <property type="entry name" value="PEPDIPTASEA"/>
</dbReference>
<comment type="catalytic activity">
    <reaction evidence="11">
        <text>Release of a C-terminal dipeptide, oligopeptide-|-Xaa-Yaa, when Xaa is not Pro, and Yaa is neither Asp nor Glu. Thus, conversion of angiotensin I to angiotensin II, with increase in vasoconstrictor activity, but no action on angiotensin II.</text>
        <dbReference type="EC" id="3.4.15.1"/>
    </reaction>
</comment>
<evidence type="ECO:0000256" key="18">
    <source>
        <dbReference type="PIRSR" id="PIRSR601548-4"/>
    </source>
</evidence>
<proteinExistence type="inferred from homology"/>
<dbReference type="Gene3D" id="1.10.1370.30">
    <property type="match status" value="1"/>
</dbReference>
<dbReference type="GO" id="GO:0004180">
    <property type="term" value="F:carboxypeptidase activity"/>
    <property type="evidence" value="ECO:0007669"/>
    <property type="project" value="UniProtKB-KW"/>
</dbReference>
<feature type="binding site" evidence="21">
    <location>
        <position position="397"/>
    </location>
    <ligand>
        <name>Zn(2+)</name>
        <dbReference type="ChEBI" id="CHEBI:29105"/>
        <label>2</label>
        <note>catalytic</note>
    </ligand>
</feature>
<evidence type="ECO:0000256" key="11">
    <source>
        <dbReference type="ARBA" id="ARBA00036868"/>
    </source>
</evidence>
<keyword evidence="4 17" id="KW-0479">Metal-binding</keyword>
<dbReference type="SUPFAM" id="SSF55486">
    <property type="entry name" value="Metalloproteases ('zincins'), catalytic domain"/>
    <property type="match status" value="2"/>
</dbReference>
<accession>A0AAV2H7V2</accession>
<evidence type="ECO:0000256" key="10">
    <source>
        <dbReference type="ARBA" id="ARBA00023180"/>
    </source>
</evidence>
<feature type="disulfide bond" evidence="18 22">
    <location>
        <begin position="338"/>
        <end position="356"/>
    </location>
</feature>
<feature type="disulfide bond" evidence="22">
    <location>
        <begin position="918"/>
        <end position="936"/>
    </location>
</feature>
<feature type="active site" description="Proton acceptor 2" evidence="15">
    <location>
        <position position="950"/>
    </location>
</feature>
<evidence type="ECO:0000256" key="21">
    <source>
        <dbReference type="PIRSR" id="PIRSR601548-8"/>
    </source>
</evidence>
<sequence>MFQTTLFYLAVAVSTLFGVKGQSISDPTEIQSFLDNFNSQAQAVFYKQSEVSWTYYTNITDYNQKLMLDEQLMSAKFSQEAYRNATRFNLTVMTQEDRRLFIKIMDIGTAAQTNETKLAYLNKVQSDMETIYSTAKVTMPSGQRLPLDPDLTQLMATSRNYDELLAAWLGWRAESGGKMKNLYAEYVEYNNEAVKILGHADTGAYWRSWYDTPTFEDDVRALFDQLRPLYEQLHAYARRKLKQIYGNDKFPSSGHIPAHLLGNMWAQQWSSLIDELTPYKGKPTLDVTDEMVRQNYTAIRIFQTADDFFKSLGMIPMPDTFWDKSLLEKPQDGREVVCHASAWDFYNGRDFRIKQCTVITAEDLETAHHEMGHIEYFLQYKDQPVSFRDGANPGFHEAVGDVISLSVQTPEHMHSIGLIPTVSNDTESDINFLMSMALQKIAFLPFGYLIDQWRWSVFRGETTPEKYNEEWWNLRCRYQGISSPVPLTSSDFDPGAKYHIPAGVPYIRYFVSFVIQFQFHKALCDEANYRGPLHRCDIYNSKPAGTLLSNMLKLGSSKPWPEAMNLLTRQRKMDAQPLMDYFKPLLEYLRQENGNDYGWHPICPTDPTEIQEFLDNYSSKAQILVPRLRESAWNYETNITNDNKELYLEEQGVVSKFKQEAYENATKFNLTAMTPRNRRIFDNIMTIGTAAQTNVTKLSNLNKLISDMTIVYSTAKVTMPSGKTLPLYPDLIQFMAKSRNYDELLAAWLRWRVETGGKMKQMYAEYVELSNEALKILGHADTGAYWRSWYDTPTFEDDVRALLDQIRPLYEQLHAYARRKLKQIYGNDKFPYSGHIPAHLLGNLWGEQLISLLKELTPYKGKPKIDVTDEMVRQNYTALRIFQTADDFFKSLGMIPMPETFWEKSLFEKPKDGRQVVCHPSAWDFFNGRDFRIKMCTMITAEQLQIAHHEMGHIQYYMHYKDQPISFRGGANPGFQEAIGDTIALSVQSPEHMHSIGLLPTVGNDTEYDINFLMSMALEKIVFLPFAYLIDQWRWSVFRGDTPPEKYNEHWWNLRCKYQGISSPVPLNSSDFDPGTKFHIPAGAPYIRYFVSLVLQFQFHKALCDEAGYRGPLHRCDIYNSKPAGTLLSNMLKLGASEPWPEAMYLLTGQYKMDARPLVDYFKPLLEYLRRENGNDYGWYPVCPTFASTC</sequence>
<keyword evidence="10 14" id="KW-0325">Glycoprotein</keyword>
<keyword evidence="3 23" id="KW-0645">Protease</keyword>
<keyword evidence="26" id="KW-1185">Reference proteome</keyword>
<feature type="binding site" evidence="17">
    <location>
        <position position="369"/>
    </location>
    <ligand>
        <name>Zn(2+)</name>
        <dbReference type="ChEBI" id="CHEBI:29105"/>
        <label>1</label>
        <note>catalytic</note>
    </ligand>
</feature>
<evidence type="ECO:0000256" key="24">
    <source>
        <dbReference type="SAM" id="SignalP"/>
    </source>
</evidence>
<evidence type="ECO:0000256" key="6">
    <source>
        <dbReference type="ARBA" id="ARBA00022801"/>
    </source>
</evidence>
<dbReference type="InterPro" id="IPR001548">
    <property type="entry name" value="Peptidase_M2"/>
</dbReference>
<feature type="binding site" evidence="16">
    <location>
        <position position="210"/>
    </location>
    <ligand>
        <name>chloride</name>
        <dbReference type="ChEBI" id="CHEBI:17996"/>
        <label>1</label>
    </ligand>
</feature>
<evidence type="ECO:0000256" key="12">
    <source>
        <dbReference type="ARBA" id="ARBA00039858"/>
    </source>
</evidence>
<comment type="similarity">
    <text evidence="1 22 23">Belongs to the peptidase M2 family.</text>
</comment>
<dbReference type="Proteomes" id="UP001497497">
    <property type="component" value="Unassembled WGS sequence"/>
</dbReference>
<feature type="active site" description="Proton donor 2" evidence="20">
    <location>
        <position position="499"/>
    </location>
</feature>
<comment type="caution">
    <text evidence="22">Lacks conserved residue(s) required for the propagation of feature annotation.</text>
</comment>
<gene>
    <name evidence="25" type="ORF">GSLYS_00003835001</name>
</gene>
<feature type="binding site" evidence="17">
    <location>
        <position position="397"/>
    </location>
    <ligand>
        <name>Zn(2+)</name>
        <dbReference type="ChEBI" id="CHEBI:29105"/>
        <label>1</label>
        <note>catalytic</note>
    </ligand>
</feature>
<evidence type="ECO:0000256" key="15">
    <source>
        <dbReference type="PIRSR" id="PIRSR601548-11"/>
    </source>
</evidence>
<dbReference type="GO" id="GO:0006508">
    <property type="term" value="P:proteolysis"/>
    <property type="evidence" value="ECO:0007669"/>
    <property type="project" value="UniProtKB-KW"/>
</dbReference>
<feature type="active site" description="Proton acceptor 2" evidence="20">
    <location>
        <position position="370"/>
    </location>
</feature>
<evidence type="ECO:0000256" key="7">
    <source>
        <dbReference type="ARBA" id="ARBA00022833"/>
    </source>
</evidence>
<dbReference type="GO" id="GO:0005886">
    <property type="term" value="C:plasma membrane"/>
    <property type="evidence" value="ECO:0007669"/>
    <property type="project" value="TreeGrafter"/>
</dbReference>
<comment type="cofactor">
    <cofactor evidence="23">
        <name>Zn(2+)</name>
        <dbReference type="ChEBI" id="CHEBI:29105"/>
    </cofactor>
    <text evidence="23">Binds 2 Zn(2+) ions per subunit.</text>
</comment>
<dbReference type="AlphaFoldDB" id="A0AAV2H7V2"/>
<dbReference type="GO" id="GO:0046872">
    <property type="term" value="F:metal ion binding"/>
    <property type="evidence" value="ECO:0007669"/>
    <property type="project" value="UniProtKB-KW"/>
</dbReference>
<dbReference type="GO" id="GO:0008241">
    <property type="term" value="F:peptidyl-dipeptidase activity"/>
    <property type="evidence" value="ECO:0007669"/>
    <property type="project" value="UniProtKB-EC"/>
</dbReference>
<feature type="binding site" evidence="17">
    <location>
        <position position="373"/>
    </location>
    <ligand>
        <name>Zn(2+)</name>
        <dbReference type="ChEBI" id="CHEBI:29105"/>
        <label>1</label>
        <note>catalytic</note>
    </ligand>
</feature>
<dbReference type="CDD" id="cd06461">
    <property type="entry name" value="M2_ACE"/>
    <property type="match status" value="2"/>
</dbReference>